<evidence type="ECO:0000313" key="6">
    <source>
        <dbReference type="Proteomes" id="UP001501265"/>
    </source>
</evidence>
<dbReference type="PANTHER" id="PTHR22789">
    <property type="entry name" value="FUCULOSE PHOSPHATE ALDOLASE"/>
    <property type="match status" value="1"/>
</dbReference>
<reference evidence="6" key="1">
    <citation type="journal article" date="2019" name="Int. J. Syst. Evol. Microbiol.">
        <title>The Global Catalogue of Microorganisms (GCM) 10K type strain sequencing project: providing services to taxonomists for standard genome sequencing and annotation.</title>
        <authorList>
            <consortium name="The Broad Institute Genomics Platform"/>
            <consortium name="The Broad Institute Genome Sequencing Center for Infectious Disease"/>
            <person name="Wu L."/>
            <person name="Ma J."/>
        </authorList>
    </citation>
    <scope>NUCLEOTIDE SEQUENCE [LARGE SCALE GENOMIC DNA]</scope>
    <source>
        <strain evidence="6">JCM 18081</strain>
    </source>
</reference>
<evidence type="ECO:0000313" key="5">
    <source>
        <dbReference type="EMBL" id="GAA4800052.1"/>
    </source>
</evidence>
<dbReference type="Gene3D" id="3.40.225.10">
    <property type="entry name" value="Class II aldolase/adducin N-terminal domain"/>
    <property type="match status" value="1"/>
</dbReference>
<comment type="caution">
    <text evidence="5">The sequence shown here is derived from an EMBL/GenBank/DDBJ whole genome shotgun (WGS) entry which is preliminary data.</text>
</comment>
<dbReference type="Proteomes" id="UP001501265">
    <property type="component" value="Unassembled WGS sequence"/>
</dbReference>
<evidence type="ECO:0000256" key="3">
    <source>
        <dbReference type="SAM" id="MobiDB-lite"/>
    </source>
</evidence>
<organism evidence="5 6">
    <name type="scientific">Streptomyces ziwulingensis</name>
    <dbReference type="NCBI Taxonomy" id="1045501"/>
    <lineage>
        <taxon>Bacteria</taxon>
        <taxon>Bacillati</taxon>
        <taxon>Actinomycetota</taxon>
        <taxon>Actinomycetes</taxon>
        <taxon>Kitasatosporales</taxon>
        <taxon>Streptomycetaceae</taxon>
        <taxon>Streptomyces</taxon>
    </lineage>
</organism>
<gene>
    <name evidence="5" type="ORF">GCM10023220_30500</name>
</gene>
<feature type="domain" description="Class II aldolase/adducin N-terminal" evidence="4">
    <location>
        <begin position="49"/>
        <end position="227"/>
    </location>
</feature>
<evidence type="ECO:0000259" key="4">
    <source>
        <dbReference type="SMART" id="SM01007"/>
    </source>
</evidence>
<evidence type="ECO:0000256" key="1">
    <source>
        <dbReference type="ARBA" id="ARBA00022723"/>
    </source>
</evidence>
<dbReference type="InterPro" id="IPR001303">
    <property type="entry name" value="Aldolase_II/adducin_N"/>
</dbReference>
<dbReference type="SUPFAM" id="SSF53639">
    <property type="entry name" value="AraD/HMP-PK domain-like"/>
    <property type="match status" value="1"/>
</dbReference>
<dbReference type="EMBL" id="BAABIG010000025">
    <property type="protein sequence ID" value="GAA4800052.1"/>
    <property type="molecule type" value="Genomic_DNA"/>
</dbReference>
<keyword evidence="1" id="KW-0479">Metal-binding</keyword>
<dbReference type="Pfam" id="PF00596">
    <property type="entry name" value="Aldolase_II"/>
    <property type="match status" value="1"/>
</dbReference>
<accession>A0ABP9BVX9</accession>
<protein>
    <recommendedName>
        <fullName evidence="4">Class II aldolase/adducin N-terminal domain-containing protein</fullName>
    </recommendedName>
</protein>
<dbReference type="InterPro" id="IPR036409">
    <property type="entry name" value="Aldolase_II/adducin_N_sf"/>
</dbReference>
<dbReference type="SMART" id="SM01007">
    <property type="entry name" value="Aldolase_II"/>
    <property type="match status" value="1"/>
</dbReference>
<dbReference type="PANTHER" id="PTHR22789:SF0">
    <property type="entry name" value="3-OXO-TETRONATE 4-PHOSPHATE DECARBOXYLASE-RELATED"/>
    <property type="match status" value="1"/>
</dbReference>
<keyword evidence="2" id="KW-0456">Lyase</keyword>
<sequence>MTALGDARHEVRGPGGSTGGAEDAGHLADAGHTGTPSGDDGGAERAERDGLVAAAAHLAGLGLSPGSSGNISVRVADRVLITPTGTDMAALDPARLSVLDLDGNHLDGPAPSKEFPLHLAFYRRDPAHRAVVHLHSRHAAAASCRTPWSARSALPPLTPYFVMRVGQTPLLPYAPPGDPAQGAALELLPFPCRAALLQNHGPVVTGTSLRAATEAAVELEETSALCLLLGDHPVRLLTTDEAVALADRYGTYWTEDAERPPAEA</sequence>
<feature type="compositionally biased region" description="Basic and acidic residues" evidence="3">
    <location>
        <begin position="1"/>
        <end position="12"/>
    </location>
</feature>
<feature type="region of interest" description="Disordered" evidence="3">
    <location>
        <begin position="1"/>
        <end position="45"/>
    </location>
</feature>
<keyword evidence="6" id="KW-1185">Reference proteome</keyword>
<dbReference type="RefSeq" id="WP_345620122.1">
    <property type="nucleotide sequence ID" value="NZ_BAABIG010000025.1"/>
</dbReference>
<evidence type="ECO:0000256" key="2">
    <source>
        <dbReference type="ARBA" id="ARBA00023239"/>
    </source>
</evidence>
<name>A0ABP9BVX9_9ACTN</name>
<proteinExistence type="predicted"/>
<dbReference type="InterPro" id="IPR050197">
    <property type="entry name" value="Aldolase_class_II_sugar_metab"/>
</dbReference>